<reference evidence="5 6" key="1">
    <citation type="submission" date="2023-03" db="EMBL/GenBank/DDBJ databases">
        <title>Draft genome sequence of Thalassotalea insulae KCTC 62186T.</title>
        <authorList>
            <person name="Sawabe T."/>
        </authorList>
    </citation>
    <scope>NUCLEOTIDE SEQUENCE [LARGE SCALE GENOMIC DNA]</scope>
    <source>
        <strain evidence="5 6">KCTC 62186</strain>
    </source>
</reference>
<dbReference type="PANTHER" id="PTHR33619">
    <property type="entry name" value="POLYSACCHARIDE EXPORT PROTEIN GFCE-RELATED"/>
    <property type="match status" value="1"/>
</dbReference>
<dbReference type="Pfam" id="PF02563">
    <property type="entry name" value="Poly_export"/>
    <property type="match status" value="1"/>
</dbReference>
<accession>A0ABQ6GSI0</accession>
<evidence type="ECO:0000256" key="1">
    <source>
        <dbReference type="ARBA" id="ARBA00022729"/>
    </source>
</evidence>
<dbReference type="Proteomes" id="UP001157186">
    <property type="component" value="Unassembled WGS sequence"/>
</dbReference>
<keyword evidence="6" id="KW-1185">Reference proteome</keyword>
<dbReference type="PANTHER" id="PTHR33619:SF3">
    <property type="entry name" value="POLYSACCHARIDE EXPORT PROTEIN GFCE-RELATED"/>
    <property type="match status" value="1"/>
</dbReference>
<feature type="chain" id="PRO_5046537542" description="Polysaccharide export outer membrane protein" evidence="2">
    <location>
        <begin position="19"/>
        <end position="170"/>
    </location>
</feature>
<feature type="domain" description="Soluble ligand binding" evidence="4">
    <location>
        <begin position="97"/>
        <end position="146"/>
    </location>
</feature>
<evidence type="ECO:0008006" key="7">
    <source>
        <dbReference type="Google" id="ProtNLM"/>
    </source>
</evidence>
<evidence type="ECO:0000259" key="4">
    <source>
        <dbReference type="Pfam" id="PF10531"/>
    </source>
</evidence>
<organism evidence="5 6">
    <name type="scientific">Thalassotalea insulae</name>
    <dbReference type="NCBI Taxonomy" id="2056778"/>
    <lineage>
        <taxon>Bacteria</taxon>
        <taxon>Pseudomonadati</taxon>
        <taxon>Pseudomonadota</taxon>
        <taxon>Gammaproteobacteria</taxon>
        <taxon>Alteromonadales</taxon>
        <taxon>Colwelliaceae</taxon>
        <taxon>Thalassotalea</taxon>
    </lineage>
</organism>
<feature type="signal peptide" evidence="2">
    <location>
        <begin position="1"/>
        <end position="18"/>
    </location>
</feature>
<dbReference type="EMBL" id="BSST01000001">
    <property type="protein sequence ID" value="GLX78129.1"/>
    <property type="molecule type" value="Genomic_DNA"/>
</dbReference>
<dbReference type="Pfam" id="PF10531">
    <property type="entry name" value="SLBB"/>
    <property type="match status" value="1"/>
</dbReference>
<proteinExistence type="predicted"/>
<evidence type="ECO:0000313" key="5">
    <source>
        <dbReference type="EMBL" id="GLX78129.1"/>
    </source>
</evidence>
<comment type="caution">
    <text evidence="5">The sequence shown here is derived from an EMBL/GenBank/DDBJ whole genome shotgun (WGS) entry which is preliminary data.</text>
</comment>
<dbReference type="RefSeq" id="WP_284244017.1">
    <property type="nucleotide sequence ID" value="NZ_BSST01000001.1"/>
</dbReference>
<name>A0ABQ6GSI0_9GAMM</name>
<protein>
    <recommendedName>
        <fullName evidence="7">Polysaccharide export outer membrane protein</fullName>
    </recommendedName>
</protein>
<feature type="domain" description="Polysaccharide export protein N-terminal" evidence="3">
    <location>
        <begin position="17"/>
        <end position="91"/>
    </location>
</feature>
<dbReference type="InterPro" id="IPR049712">
    <property type="entry name" value="Poly_export"/>
</dbReference>
<dbReference type="InterPro" id="IPR019554">
    <property type="entry name" value="Soluble_ligand-bd"/>
</dbReference>
<gene>
    <name evidence="5" type="ORF">tinsulaeT_14690</name>
</gene>
<keyword evidence="1 2" id="KW-0732">Signal</keyword>
<evidence type="ECO:0000256" key="2">
    <source>
        <dbReference type="SAM" id="SignalP"/>
    </source>
</evidence>
<dbReference type="Gene3D" id="3.30.1950.10">
    <property type="entry name" value="wza like domain"/>
    <property type="match status" value="1"/>
</dbReference>
<sequence length="170" mass="18625">MQFILALLIVCCSCLVQASDYRLGAGDEVAISVYGEPDLSINVKISKSGVITFPFLDDINVLGLSTKALAEKIRAGLLEDYLVDPQVTVSIVEYRPFFIHGQVNRPGGYPYQDDLTLDKAIALAGGLASRASKSEWKITRKVDGKNKVIQGVVMTQILPDDIIEIEQSFF</sequence>
<evidence type="ECO:0000259" key="3">
    <source>
        <dbReference type="Pfam" id="PF02563"/>
    </source>
</evidence>
<dbReference type="InterPro" id="IPR003715">
    <property type="entry name" value="Poly_export_N"/>
</dbReference>
<evidence type="ECO:0000313" key="6">
    <source>
        <dbReference type="Proteomes" id="UP001157186"/>
    </source>
</evidence>